<evidence type="ECO:0000259" key="9">
    <source>
        <dbReference type="Pfam" id="PF08335"/>
    </source>
</evidence>
<dbReference type="InterPro" id="IPR023057">
    <property type="entry name" value="GlnE"/>
</dbReference>
<keyword evidence="2 7" id="KW-0548">Nucleotidyltransferase</keyword>
<sequence length="947" mass="109189">MQLPSSLISVAESAVQNAQQAGYFQLWPSEIAEQFYYVSGLSQFITETIHRDEKLAQDLPEMVAEPSRQASYRTRLAELLADCQDEVSGHRVLRQFRNREMVYIAWKDFLHAWTLEESLSHLSQLAEALIFETYQWQYQACCKEWGTPTNAEGEAQPMLVIGMGKLGGGELNFSSDIDLIFTYPDNGETQGARRSIANAQFFTRLGQRIIKALDQQTFDGFCYRVDMRLRPFGESGPLVMSYAALEDYYQEQGRDWERYAMVKARVMGCEMYPQYQELRKMLRPFVFRRYIDFSAIQSLRRMKSMISSEVRRRGLNNNIKLGAGGIREIEFIAQVFQLIRGGREPSLRNRGLLETLRGIEELALLTPQDVQSLEAAYKYLRQLENLLQAMADKQTQTLPDCDIERMKLATAMRFDSWDELITQTQLHMGKVHQVFDSLIGDDEEDEGSNVARHFHELWDMAKKQDVLEHILQQDIQVEDFSSCAKTIIDFKQDIAKKTLGPRGREVLNRLMPKVFDAVFAHPDAQFGLPRVLHLLHKICTRTTYLELLDEHPAALVQLVRLCTASPMISEQLSRYPILLDELIDPQQLYNPIPLDSYRTELRDFLARIPEDDMEQQMEALRQFKQICILRIAAADIAGALPVMKVSDHLTYLAEAIVEAVVSQAWLQVSEKYGEPTHVKDREGRGFAVIGYGKVGGWELGYNSDLDIVFMHDCPVSVYTDGKKEIDGRQFYLRLAQRIIHIFSTRTASGILYEVDTRLRPSGASGLLVSPTDAFDEYQHQEAWTWEHQALVRARMIYGDEPLAIAFHNTRHDVLCKSRDQATLKKEVVEMREKMRDHLGGKKAGRFMLKQDVGGITDIEFLAQYLVLNYSHDKPKLTRWCDNVRIFETLIAQQVMDEDQAMQLINAYTSMRNEIHHRNLLNLDADVAENKFVAEREWVKQAWNQWFS</sequence>
<dbReference type="InterPro" id="IPR013546">
    <property type="entry name" value="PII_UdlTrfase/GS_AdlTrfase"/>
</dbReference>
<dbReference type="Pfam" id="PF08335">
    <property type="entry name" value="GlnD_UR_UTase"/>
    <property type="match status" value="2"/>
</dbReference>
<dbReference type="Gene3D" id="1.20.120.330">
    <property type="entry name" value="Nucleotidyltransferases domain 2"/>
    <property type="match status" value="2"/>
</dbReference>
<evidence type="ECO:0000256" key="4">
    <source>
        <dbReference type="ARBA" id="ARBA00022840"/>
    </source>
</evidence>
<dbReference type="Pfam" id="PF03710">
    <property type="entry name" value="GlnE"/>
    <property type="match status" value="2"/>
</dbReference>
<comment type="cofactor">
    <cofactor evidence="7">
        <name>Mg(2+)</name>
        <dbReference type="ChEBI" id="CHEBI:18420"/>
    </cofactor>
</comment>
<dbReference type="GO" id="GO:0000287">
    <property type="term" value="F:magnesium ion binding"/>
    <property type="evidence" value="ECO:0007669"/>
    <property type="project" value="UniProtKB-UniRule"/>
</dbReference>
<feature type="domain" description="Glutamate-ammonia ligase adenylyltransferase repeated" evidence="8">
    <location>
        <begin position="556"/>
        <end position="807"/>
    </location>
</feature>
<dbReference type="PANTHER" id="PTHR30621:SF0">
    <property type="entry name" value="BIFUNCTIONAL GLUTAMINE SYNTHETASE ADENYLYLTRANSFERASE_ADENYLYL-REMOVING ENZYME"/>
    <property type="match status" value="1"/>
</dbReference>
<dbReference type="FunFam" id="1.20.120.330:FF:000008">
    <property type="entry name" value="Bifunctional glutamine synthetase adenylyltransferase/adenylyl-removing enzyme"/>
    <property type="match status" value="1"/>
</dbReference>
<feature type="domain" description="PII-uridylyltransferase/Glutamine-synthetase adenylyltransferase" evidence="9">
    <location>
        <begin position="300"/>
        <end position="439"/>
    </location>
</feature>
<dbReference type="Proteomes" id="UP000092741">
    <property type="component" value="Chromosome 1"/>
</dbReference>
<keyword evidence="3 7" id="KW-0547">Nucleotide-binding</keyword>
<keyword evidence="5 7" id="KW-0460">Magnesium</keyword>
<dbReference type="KEGG" id="vna:PN96_11370"/>
<dbReference type="EC" id="2.7.7.89" evidence="7"/>
<dbReference type="GO" id="GO:0047388">
    <property type="term" value="F:[glutamine synthetase]-adenylyl-L-tyrosine phosphorylase activity"/>
    <property type="evidence" value="ECO:0007669"/>
    <property type="project" value="UniProtKB-EC"/>
</dbReference>
<name>A0AAN1CUP6_VIBNA</name>
<evidence type="ECO:0000259" key="8">
    <source>
        <dbReference type="Pfam" id="PF03710"/>
    </source>
</evidence>
<dbReference type="GeneID" id="70913408"/>
<evidence type="ECO:0000256" key="3">
    <source>
        <dbReference type="ARBA" id="ARBA00022741"/>
    </source>
</evidence>
<reference evidence="10 11" key="1">
    <citation type="submission" date="2016-07" db="EMBL/GenBank/DDBJ databases">
        <title>Developing Vibrio natriegens as a novel, fast-growing host for biotechnology.</title>
        <authorList>
            <person name="Weinstock M.T."/>
            <person name="Hesek E.D."/>
            <person name="Wilson C.M."/>
            <person name="Gibson D.G."/>
        </authorList>
    </citation>
    <scope>NUCLEOTIDE SEQUENCE [LARGE SCALE GENOMIC DNA]</scope>
    <source>
        <strain evidence="10 11">ATCC 14048</strain>
    </source>
</reference>
<feature type="domain" description="PII-uridylyltransferase/Glutamine-synthetase adenylyltransferase" evidence="9">
    <location>
        <begin position="830"/>
        <end position="913"/>
    </location>
</feature>
<dbReference type="Gene3D" id="1.20.120.1510">
    <property type="match status" value="1"/>
</dbReference>
<dbReference type="GO" id="GO:0000820">
    <property type="term" value="P:regulation of glutamine family amino acid metabolic process"/>
    <property type="evidence" value="ECO:0007669"/>
    <property type="project" value="UniProtKB-UniRule"/>
</dbReference>
<dbReference type="CDD" id="cd05401">
    <property type="entry name" value="NT_GlnE_GlnD_like"/>
    <property type="match status" value="2"/>
</dbReference>
<evidence type="ECO:0000313" key="11">
    <source>
        <dbReference type="Proteomes" id="UP000092741"/>
    </source>
</evidence>
<organism evidence="10 11">
    <name type="scientific">Vibrio natriegens NBRC 15636 = ATCC 14048 = DSM 759</name>
    <dbReference type="NCBI Taxonomy" id="1219067"/>
    <lineage>
        <taxon>Bacteria</taxon>
        <taxon>Pseudomonadati</taxon>
        <taxon>Pseudomonadota</taxon>
        <taxon>Gammaproteobacteria</taxon>
        <taxon>Vibrionales</taxon>
        <taxon>Vibrionaceae</taxon>
        <taxon>Vibrio</taxon>
    </lineage>
</organism>
<evidence type="ECO:0000256" key="6">
    <source>
        <dbReference type="ARBA" id="ARBA00023268"/>
    </source>
</evidence>
<comment type="similarity">
    <text evidence="7">Belongs to the GlnE family.</text>
</comment>
<dbReference type="PANTHER" id="PTHR30621">
    <property type="entry name" value="GLUTAMINE SYNTHETASE ADENYLYLTRANSFERASE"/>
    <property type="match status" value="1"/>
</dbReference>
<keyword evidence="11" id="KW-1185">Reference proteome</keyword>
<dbReference type="Gene3D" id="3.30.460.10">
    <property type="entry name" value="Beta Polymerase, domain 2"/>
    <property type="match status" value="2"/>
</dbReference>
<dbReference type="Gene3D" id="1.10.4050.10">
    <property type="entry name" value="Glutamine synthase adenylyltransferase GlnE"/>
    <property type="match status" value="1"/>
</dbReference>
<dbReference type="GO" id="GO:0005524">
    <property type="term" value="F:ATP binding"/>
    <property type="evidence" value="ECO:0007669"/>
    <property type="project" value="UniProtKB-UniRule"/>
</dbReference>
<protein>
    <recommendedName>
        <fullName evidence="7">Bifunctional glutamine synthetase adenylyltransferase/adenylyl-removing enzyme</fullName>
    </recommendedName>
    <alternativeName>
        <fullName evidence="7">ATP:glutamine synthetase adenylyltransferase</fullName>
    </alternativeName>
    <alternativeName>
        <fullName evidence="7">ATase</fullName>
    </alternativeName>
    <domain>
        <recommendedName>
            <fullName evidence="7">Glutamine synthetase adenylyl-L-tyrosine phosphorylase</fullName>
            <ecNumber evidence="7">2.7.7.89</ecNumber>
        </recommendedName>
        <alternativeName>
            <fullName evidence="7">Adenylyl removase</fullName>
            <shortName evidence="7">AR</shortName>
            <shortName evidence="7">AT-N</shortName>
        </alternativeName>
    </domain>
    <domain>
        <recommendedName>
            <fullName evidence="7">Glutamine synthetase adenylyl transferase</fullName>
            <ecNumber evidence="7">2.7.7.42</ecNumber>
        </recommendedName>
        <alternativeName>
            <fullName evidence="7">Adenylyl transferase</fullName>
            <shortName evidence="7">AT</shortName>
            <shortName evidence="7">AT-C</shortName>
        </alternativeName>
    </domain>
</protein>
<evidence type="ECO:0000313" key="10">
    <source>
        <dbReference type="EMBL" id="ANQ11599.1"/>
    </source>
</evidence>
<dbReference type="SUPFAM" id="SSF81301">
    <property type="entry name" value="Nucleotidyltransferase"/>
    <property type="match status" value="2"/>
</dbReference>
<dbReference type="EC" id="2.7.7.42" evidence="7"/>
<accession>A0AAN1CUP6</accession>
<dbReference type="NCBIfam" id="NF008292">
    <property type="entry name" value="PRK11072.1"/>
    <property type="match status" value="1"/>
</dbReference>
<evidence type="ECO:0000256" key="1">
    <source>
        <dbReference type="ARBA" id="ARBA00022679"/>
    </source>
</evidence>
<dbReference type="AlphaFoldDB" id="A0AAN1CUP6"/>
<dbReference type="GO" id="GO:0008882">
    <property type="term" value="F:[glutamate-ammonia-ligase] adenylyltransferase activity"/>
    <property type="evidence" value="ECO:0007669"/>
    <property type="project" value="UniProtKB-UniRule"/>
</dbReference>
<dbReference type="HAMAP" id="MF_00802">
    <property type="entry name" value="GlnE"/>
    <property type="match status" value="1"/>
</dbReference>
<dbReference type="FunFam" id="1.20.120.1510:FF:000001">
    <property type="entry name" value="Bifunctional glutamine synthetase adenylyltransferase/adenylyl-removing enzyme"/>
    <property type="match status" value="1"/>
</dbReference>
<dbReference type="InterPro" id="IPR005190">
    <property type="entry name" value="GlnE_rpt_dom"/>
</dbReference>
<feature type="region of interest" description="Adenylyl removase" evidence="7">
    <location>
        <begin position="1"/>
        <end position="443"/>
    </location>
</feature>
<evidence type="ECO:0000256" key="5">
    <source>
        <dbReference type="ARBA" id="ARBA00022842"/>
    </source>
</evidence>
<keyword evidence="1 7" id="KW-0808">Transferase</keyword>
<evidence type="ECO:0000256" key="7">
    <source>
        <dbReference type="HAMAP-Rule" id="MF_00802"/>
    </source>
</evidence>
<feature type="domain" description="Glutamate-ammonia ligase adenylyltransferase repeated" evidence="8">
    <location>
        <begin position="33"/>
        <end position="279"/>
    </location>
</feature>
<keyword evidence="6 7" id="KW-0511">Multifunctional enzyme</keyword>
<dbReference type="FunFam" id="3.30.460.10:FF:000009">
    <property type="entry name" value="Bifunctional glutamine synthetase adenylyltransferase/adenylyl-removing enzyme"/>
    <property type="match status" value="1"/>
</dbReference>
<keyword evidence="4 7" id="KW-0067">ATP-binding</keyword>
<gene>
    <name evidence="7" type="primary">glnE</name>
    <name evidence="10" type="ORF">BA890_01960</name>
</gene>
<comment type="catalytic activity">
    <reaction evidence="7">
        <text>[glutamine synthetase]-O(4)-(5'-adenylyl)-L-tyrosine + phosphate = [glutamine synthetase]-L-tyrosine + ADP</text>
        <dbReference type="Rhea" id="RHEA:43716"/>
        <dbReference type="Rhea" id="RHEA-COMP:10660"/>
        <dbReference type="Rhea" id="RHEA-COMP:10661"/>
        <dbReference type="ChEBI" id="CHEBI:43474"/>
        <dbReference type="ChEBI" id="CHEBI:46858"/>
        <dbReference type="ChEBI" id="CHEBI:83624"/>
        <dbReference type="ChEBI" id="CHEBI:456216"/>
        <dbReference type="EC" id="2.7.7.89"/>
    </reaction>
</comment>
<dbReference type="InterPro" id="IPR043519">
    <property type="entry name" value="NT_sf"/>
</dbReference>
<dbReference type="GO" id="GO:0005829">
    <property type="term" value="C:cytosol"/>
    <property type="evidence" value="ECO:0007669"/>
    <property type="project" value="TreeGrafter"/>
</dbReference>
<dbReference type="FunFam" id="1.20.120.330:FF:000005">
    <property type="entry name" value="Bifunctional glutamine synthetase adenylyltransferase/adenylyl-removing enzyme"/>
    <property type="match status" value="1"/>
</dbReference>
<comment type="catalytic activity">
    <reaction evidence="7">
        <text>[glutamine synthetase]-L-tyrosine + ATP = [glutamine synthetase]-O(4)-(5'-adenylyl)-L-tyrosine + diphosphate</text>
        <dbReference type="Rhea" id="RHEA:18589"/>
        <dbReference type="Rhea" id="RHEA-COMP:10660"/>
        <dbReference type="Rhea" id="RHEA-COMP:10661"/>
        <dbReference type="ChEBI" id="CHEBI:30616"/>
        <dbReference type="ChEBI" id="CHEBI:33019"/>
        <dbReference type="ChEBI" id="CHEBI:46858"/>
        <dbReference type="ChEBI" id="CHEBI:83624"/>
        <dbReference type="EC" id="2.7.7.42"/>
    </reaction>
</comment>
<feature type="region of interest" description="Adenylyl transferase" evidence="7">
    <location>
        <begin position="451"/>
        <end position="947"/>
    </location>
</feature>
<evidence type="ECO:0000256" key="2">
    <source>
        <dbReference type="ARBA" id="ARBA00022695"/>
    </source>
</evidence>
<dbReference type="EMBL" id="CP016345">
    <property type="protein sequence ID" value="ANQ11599.1"/>
    <property type="molecule type" value="Genomic_DNA"/>
</dbReference>
<dbReference type="SUPFAM" id="SSF81593">
    <property type="entry name" value="Nucleotidyltransferase substrate binding subunit/domain"/>
    <property type="match status" value="2"/>
</dbReference>
<dbReference type="RefSeq" id="WP_020335873.1">
    <property type="nucleotide sequence ID" value="NZ_ATFJ01000038.1"/>
</dbReference>
<proteinExistence type="inferred from homology"/>
<dbReference type="FunFam" id="3.30.460.10:FF:000014">
    <property type="entry name" value="Bifunctional glutamine synthetase adenylyltransferase/adenylyl-removing enzyme"/>
    <property type="match status" value="1"/>
</dbReference>
<comment type="function">
    <text evidence="7">Involved in the regulation of glutamine synthetase GlnA, a key enzyme in the process to assimilate ammonia. When cellular nitrogen levels are high, the C-terminal adenylyl transferase (AT) inactivates GlnA by covalent transfer of an adenylyl group from ATP to specific tyrosine residue of GlnA, thus reducing its activity. Conversely, when nitrogen levels are low, the N-terminal adenylyl removase (AR) activates GlnA by removing the adenylyl group by phosphorolysis, increasing its activity. The regulatory region of GlnE binds the signal transduction protein PII (GlnB) which indicates the nitrogen status of the cell.</text>
</comment>